<dbReference type="GO" id="GO:0009898">
    <property type="term" value="C:cytoplasmic side of plasma membrane"/>
    <property type="evidence" value="ECO:0007669"/>
    <property type="project" value="UniProtKB-UniRule"/>
</dbReference>
<gene>
    <name evidence="5 8" type="primary">ftsA</name>
    <name evidence="8" type="ORF">MFMK1_001827</name>
</gene>
<evidence type="ECO:0000313" key="8">
    <source>
        <dbReference type="EMBL" id="WRO22006.1"/>
    </source>
</evidence>
<comment type="similarity">
    <text evidence="5 6">Belongs to the FtsA/MreB family.</text>
</comment>
<dbReference type="SUPFAM" id="SSF53067">
    <property type="entry name" value="Actin-like ATPase domain"/>
    <property type="match status" value="2"/>
</dbReference>
<dbReference type="AlphaFoldDB" id="A0AAU0UP57"/>
<evidence type="ECO:0000313" key="9">
    <source>
        <dbReference type="Proteomes" id="UP001329915"/>
    </source>
</evidence>
<dbReference type="NCBIfam" id="TIGR01174">
    <property type="entry name" value="ftsA"/>
    <property type="match status" value="1"/>
</dbReference>
<dbReference type="SMART" id="SM00842">
    <property type="entry name" value="FtsA"/>
    <property type="match status" value="1"/>
</dbReference>
<dbReference type="CDD" id="cd24048">
    <property type="entry name" value="ASKHA_NBD_FtsA"/>
    <property type="match status" value="1"/>
</dbReference>
<keyword evidence="1 5" id="KW-1003">Cell membrane</keyword>
<keyword evidence="9" id="KW-1185">Reference proteome</keyword>
<comment type="subunit">
    <text evidence="5">Self-interacts. Interacts with FtsZ.</text>
</comment>
<dbReference type="InterPro" id="IPR020823">
    <property type="entry name" value="Cell_div_FtsA"/>
</dbReference>
<evidence type="ECO:0000256" key="4">
    <source>
        <dbReference type="ARBA" id="ARBA00023306"/>
    </source>
</evidence>
<evidence type="ECO:0000256" key="5">
    <source>
        <dbReference type="HAMAP-Rule" id="MF_02033"/>
    </source>
</evidence>
<dbReference type="Pfam" id="PF14450">
    <property type="entry name" value="FtsA"/>
    <property type="match status" value="1"/>
</dbReference>
<comment type="function">
    <text evidence="5 6">Cell division protein that is involved in the assembly of the Z ring. May serve as a membrane anchor for the Z ring.</text>
</comment>
<name>A0AAU0UP57_9FIRM</name>
<dbReference type="Pfam" id="PF02491">
    <property type="entry name" value="SHS2_FTSA"/>
    <property type="match status" value="1"/>
</dbReference>
<dbReference type="KEGG" id="dbc:MFMK1_001827"/>
<dbReference type="Gene3D" id="3.30.420.40">
    <property type="match status" value="2"/>
</dbReference>
<keyword evidence="2 5" id="KW-0132">Cell division</keyword>
<dbReference type="InterPro" id="IPR043129">
    <property type="entry name" value="ATPase_NBD"/>
</dbReference>
<keyword evidence="4 5" id="KW-0131">Cell cycle</keyword>
<keyword evidence="3 5" id="KW-0472">Membrane</keyword>
<dbReference type="Gene3D" id="3.30.1490.110">
    <property type="match status" value="1"/>
</dbReference>
<evidence type="ECO:0000256" key="1">
    <source>
        <dbReference type="ARBA" id="ARBA00022475"/>
    </source>
</evidence>
<protein>
    <recommendedName>
        <fullName evidence="5 6">Cell division protein FtsA</fullName>
    </recommendedName>
</protein>
<dbReference type="GO" id="GO:0043093">
    <property type="term" value="P:FtsZ-dependent cytokinesis"/>
    <property type="evidence" value="ECO:0007669"/>
    <property type="project" value="UniProtKB-UniRule"/>
</dbReference>
<dbReference type="EMBL" id="CP121694">
    <property type="protein sequence ID" value="WRO22006.1"/>
    <property type="molecule type" value="Genomic_DNA"/>
</dbReference>
<evidence type="ECO:0000256" key="6">
    <source>
        <dbReference type="PIRNR" id="PIRNR003101"/>
    </source>
</evidence>
<proteinExistence type="inferred from homology"/>
<organism evidence="8 9">
    <name type="scientific">Metallumcola ferriviriculae</name>
    <dbReference type="NCBI Taxonomy" id="3039180"/>
    <lineage>
        <taxon>Bacteria</taxon>
        <taxon>Bacillati</taxon>
        <taxon>Bacillota</taxon>
        <taxon>Clostridia</taxon>
        <taxon>Neomoorellales</taxon>
        <taxon>Desulfitibacteraceae</taxon>
        <taxon>Metallumcola</taxon>
    </lineage>
</organism>
<dbReference type="GO" id="GO:0032153">
    <property type="term" value="C:cell division site"/>
    <property type="evidence" value="ECO:0007669"/>
    <property type="project" value="UniProtKB-UniRule"/>
</dbReference>
<dbReference type="PANTHER" id="PTHR32432:SF4">
    <property type="entry name" value="CELL DIVISION PROTEIN FTSA"/>
    <property type="match status" value="1"/>
</dbReference>
<dbReference type="PANTHER" id="PTHR32432">
    <property type="entry name" value="CELL DIVISION PROTEIN FTSA-RELATED"/>
    <property type="match status" value="1"/>
</dbReference>
<evidence type="ECO:0000256" key="3">
    <source>
        <dbReference type="ARBA" id="ARBA00023136"/>
    </source>
</evidence>
<dbReference type="HAMAP" id="MF_02033">
    <property type="entry name" value="FtsA"/>
    <property type="match status" value="1"/>
</dbReference>
<comment type="subcellular location">
    <subcellularLocation>
        <location evidence="5">Cell membrane</location>
        <topology evidence="5">Peripheral membrane protein</topology>
        <orientation evidence="5">Cytoplasmic side</orientation>
    </subcellularLocation>
    <text evidence="5">Localizes to the Z ring in an FtsZ-dependent manner. Targeted to the membrane through a conserved C-terminal amphipathic helix.</text>
</comment>
<feature type="domain" description="SHS2" evidence="7">
    <location>
        <begin position="7"/>
        <end position="195"/>
    </location>
</feature>
<dbReference type="PIRSF" id="PIRSF003101">
    <property type="entry name" value="FtsA"/>
    <property type="match status" value="1"/>
</dbReference>
<dbReference type="InterPro" id="IPR003494">
    <property type="entry name" value="SHS2_FtsA"/>
</dbReference>
<evidence type="ECO:0000259" key="7">
    <source>
        <dbReference type="SMART" id="SM00842"/>
    </source>
</evidence>
<evidence type="ECO:0000256" key="2">
    <source>
        <dbReference type="ARBA" id="ARBA00022618"/>
    </source>
</evidence>
<sequence length="412" mass="43637">MARENVVVGLDIGTSKVVITVSEVDEYGKINLVGMGETKATGLRKGTIVDIDSTVRDIRKAVETAERMSGVQISGVCVGIGGQHIKSLNSKGVIAISNPDREVSVEDVDRVLQAAKVVTLPSDQRIIHCLARQYIVDGNDGIVDPVGMSGERLEVETQIVTGIATAIQNILKSVTRAGLQVVDLVLNPLASAHAVLMPAEKDLGCVLVDIGGGTTEMAIFEQGSLWWSGIIPVGGDHVTSDLAVGLRAPIDVAEKVKIEHGCVLTQLMPDDEYIAVTSVGSIETRQVSKKFLASIIEPRITEILTMVKDKLNRSGYQGMLPGGMIITGGVAGLEGLVQLAAEELDLPVRIGSPEGVGGLSDIASSPTYATAIGLVKYGAYRLAYVDAAAGDEEFFSGLWGKFSAWFKEFFGF</sequence>
<dbReference type="Proteomes" id="UP001329915">
    <property type="component" value="Chromosome"/>
</dbReference>
<accession>A0AAU0UP57</accession>
<reference evidence="8 9" key="1">
    <citation type="submission" date="2023-04" db="EMBL/GenBank/DDBJ databases">
        <authorList>
            <person name="Hsu D."/>
        </authorList>
    </citation>
    <scope>NUCLEOTIDE SEQUENCE [LARGE SCALE GENOMIC DNA]</scope>
    <source>
        <strain evidence="8 9">MK1</strain>
    </source>
</reference>
<dbReference type="InterPro" id="IPR050696">
    <property type="entry name" value="FtsA/MreB"/>
</dbReference>